<dbReference type="AlphaFoldDB" id="A0A1Y2ATV0"/>
<reference evidence="2 3" key="1">
    <citation type="submission" date="2016-07" db="EMBL/GenBank/DDBJ databases">
        <title>Pervasive Adenine N6-methylation of Active Genes in Fungi.</title>
        <authorList>
            <consortium name="DOE Joint Genome Institute"/>
            <person name="Mondo S.J."/>
            <person name="Dannebaum R.O."/>
            <person name="Kuo R.C."/>
            <person name="Labutti K."/>
            <person name="Haridas S."/>
            <person name="Kuo A."/>
            <person name="Salamov A."/>
            <person name="Ahrendt S.R."/>
            <person name="Lipzen A."/>
            <person name="Sullivan W."/>
            <person name="Andreopoulos W.B."/>
            <person name="Clum A."/>
            <person name="Lindquist E."/>
            <person name="Daum C."/>
            <person name="Ramamoorthy G.K."/>
            <person name="Gryganskyi A."/>
            <person name="Culley D."/>
            <person name="Magnuson J.K."/>
            <person name="James T.Y."/>
            <person name="O'Malley M.A."/>
            <person name="Stajich J.E."/>
            <person name="Spatafora J.W."/>
            <person name="Visel A."/>
            <person name="Grigoriev I.V."/>
        </authorList>
    </citation>
    <scope>NUCLEOTIDE SEQUENCE [LARGE SCALE GENOMIC DNA]</scope>
    <source>
        <strain evidence="2 3">68-887.2</strain>
    </source>
</reference>
<dbReference type="InterPro" id="IPR000182">
    <property type="entry name" value="GNAT_dom"/>
</dbReference>
<dbReference type="GO" id="GO:0008999">
    <property type="term" value="F:protein-N-terminal-alanine acetyltransferase activity"/>
    <property type="evidence" value="ECO:0007669"/>
    <property type="project" value="TreeGrafter"/>
</dbReference>
<dbReference type="OrthoDB" id="41238at2759"/>
<organism evidence="2 3">
    <name type="scientific">Naematelia encephala</name>
    <dbReference type="NCBI Taxonomy" id="71784"/>
    <lineage>
        <taxon>Eukaryota</taxon>
        <taxon>Fungi</taxon>
        <taxon>Dikarya</taxon>
        <taxon>Basidiomycota</taxon>
        <taxon>Agaricomycotina</taxon>
        <taxon>Tremellomycetes</taxon>
        <taxon>Tremellales</taxon>
        <taxon>Naemateliaceae</taxon>
        <taxon>Naematelia</taxon>
    </lineage>
</organism>
<dbReference type="Gene3D" id="3.40.630.30">
    <property type="match status" value="1"/>
</dbReference>
<dbReference type="InParanoid" id="A0A1Y2ATV0"/>
<comment type="caution">
    <text evidence="2">The sequence shown here is derived from an EMBL/GenBank/DDBJ whole genome shotgun (WGS) entry which is preliminary data.</text>
</comment>
<name>A0A1Y2ATV0_9TREE</name>
<evidence type="ECO:0000313" key="3">
    <source>
        <dbReference type="Proteomes" id="UP000193986"/>
    </source>
</evidence>
<gene>
    <name evidence="2" type="ORF">BCR39DRAFT_543678</name>
</gene>
<accession>A0A1Y2ATV0</accession>
<dbReference type="InterPro" id="IPR016181">
    <property type="entry name" value="Acyl_CoA_acyltransferase"/>
</dbReference>
<protein>
    <submittedName>
        <fullName evidence="2">Acyl-CoA N-acyltransferase</fullName>
    </submittedName>
</protein>
<dbReference type="PANTHER" id="PTHR43441">
    <property type="entry name" value="RIBOSOMAL-PROTEIN-SERINE ACETYLTRANSFERASE"/>
    <property type="match status" value="1"/>
</dbReference>
<sequence>MPQFRNSYTPPNVIIPPGLHLDTPVEEYDYNYVFEVDTLRSDRVELRPFTPSLHAQPLYDSLKKYPDVLKWLSISPFESLEQVVQWSEKSARLPSDSLFYAIYTDKPGAGENTGISKLDPDQYEFAGIIGMIASSAVHMTLEPGYILIMPPYQRTHVLTHSAGLVMHRALDMPEQGGLGLRRCQWTTTTLNTKSQAAALRLGFKYEGVLRAQWVIPAGKEGARPGRQGVQKADCPVRDNWWAAMTWEDWEGGVREHIDKLMSRRS</sequence>
<dbReference type="Proteomes" id="UP000193986">
    <property type="component" value="Unassembled WGS sequence"/>
</dbReference>
<evidence type="ECO:0000259" key="1">
    <source>
        <dbReference type="Pfam" id="PF13302"/>
    </source>
</evidence>
<dbReference type="Pfam" id="PF13302">
    <property type="entry name" value="Acetyltransf_3"/>
    <property type="match status" value="1"/>
</dbReference>
<dbReference type="EMBL" id="MCFC01000055">
    <property type="protein sequence ID" value="ORY25657.1"/>
    <property type="molecule type" value="Genomic_DNA"/>
</dbReference>
<keyword evidence="3" id="KW-1185">Reference proteome</keyword>
<dbReference type="PANTHER" id="PTHR43441:SF5">
    <property type="entry name" value="FAMILY ACETYLTRANSFERASE, PUTATIVE-RELATED"/>
    <property type="match status" value="1"/>
</dbReference>
<dbReference type="GO" id="GO:1990189">
    <property type="term" value="F:protein N-terminal-serine acetyltransferase activity"/>
    <property type="evidence" value="ECO:0007669"/>
    <property type="project" value="TreeGrafter"/>
</dbReference>
<keyword evidence="2" id="KW-0012">Acyltransferase</keyword>
<proteinExistence type="predicted"/>
<feature type="domain" description="N-acetyltransferase" evidence="1">
    <location>
        <begin position="43"/>
        <end position="204"/>
    </location>
</feature>
<dbReference type="SUPFAM" id="SSF55729">
    <property type="entry name" value="Acyl-CoA N-acyltransferases (Nat)"/>
    <property type="match status" value="1"/>
</dbReference>
<evidence type="ECO:0000313" key="2">
    <source>
        <dbReference type="EMBL" id="ORY25657.1"/>
    </source>
</evidence>
<keyword evidence="2" id="KW-0808">Transferase</keyword>
<dbReference type="InterPro" id="IPR051908">
    <property type="entry name" value="Ribosomal_N-acetyltransferase"/>
</dbReference>